<feature type="transmembrane region" description="Helical" evidence="6">
    <location>
        <begin position="102"/>
        <end position="128"/>
    </location>
</feature>
<reference evidence="8" key="1">
    <citation type="journal article" date="2018" name="Int. J. Syst. Evol. Microbiol.">
        <title>Jatrophihabitans telluris sp. nov., isolated from sediment soil of lava forest wetlands and the emended description of the genus Jatrophihabitans.</title>
        <authorList>
            <person name="Lee K.C."/>
            <person name="Suh M.K."/>
            <person name="Eom M.K."/>
            <person name="Kim K.K."/>
            <person name="Kim J.S."/>
            <person name="Kim D.S."/>
            <person name="Ko S.H."/>
            <person name="Shin Y.K."/>
            <person name="Lee J.S."/>
        </authorList>
    </citation>
    <scope>NUCLEOTIDE SEQUENCE</scope>
    <source>
        <strain evidence="8">N237</strain>
    </source>
</reference>
<feature type="transmembrane region" description="Helical" evidence="6">
    <location>
        <begin position="59"/>
        <end position="81"/>
    </location>
</feature>
<keyword evidence="5" id="KW-0046">Antibiotic resistance</keyword>
<dbReference type="Pfam" id="PF01061">
    <property type="entry name" value="ABC2_membrane"/>
    <property type="match status" value="1"/>
</dbReference>
<keyword evidence="6" id="KW-0813">Transport</keyword>
<dbReference type="PANTHER" id="PTHR43229:SF2">
    <property type="entry name" value="NODULATION PROTEIN J"/>
    <property type="match status" value="1"/>
</dbReference>
<dbReference type="InterPro" id="IPR013525">
    <property type="entry name" value="ABC2_TM"/>
</dbReference>
<dbReference type="EMBL" id="CP097332">
    <property type="protein sequence ID" value="UQX89388.1"/>
    <property type="molecule type" value="Genomic_DNA"/>
</dbReference>
<dbReference type="PANTHER" id="PTHR43229">
    <property type="entry name" value="NODULATION PROTEIN J"/>
    <property type="match status" value="1"/>
</dbReference>
<feature type="domain" description="ABC transmembrane type-2" evidence="7">
    <location>
        <begin position="23"/>
        <end position="250"/>
    </location>
</feature>
<gene>
    <name evidence="8" type="ORF">M6D93_05125</name>
</gene>
<evidence type="ECO:0000256" key="2">
    <source>
        <dbReference type="ARBA" id="ARBA00022692"/>
    </source>
</evidence>
<dbReference type="InterPro" id="IPR047817">
    <property type="entry name" value="ABC2_TM_bact-type"/>
</dbReference>
<keyword evidence="6" id="KW-1003">Cell membrane</keyword>
<comment type="subcellular location">
    <subcellularLocation>
        <location evidence="6">Cell membrane</location>
        <topology evidence="6">Multi-pass membrane protein</topology>
    </subcellularLocation>
    <subcellularLocation>
        <location evidence="1">Membrane</location>
        <topology evidence="1">Multi-pass membrane protein</topology>
    </subcellularLocation>
</comment>
<name>A0ABY4R0H3_9ACTN</name>
<sequence length="252" mass="26938">MNVLQTSYVVFIRQMRSLLRNPVWVFFGLTQPILYLVLFGPLLTRVRSGGLGGSQSWSVFVPGLLLQLTIFGAGFAGFGIIQEMREGVLDRQRVTPAPRLALLLGRSLSSTLTIGVQAVVLVLVAVPFGLRPSWGGVAVSIIAVCVLALGISAASYSMGIILKDEDSFAPFIQGVSLPLLLLSGVLLPMSLAPRWLHDLSKANPLTYLVDGTRSLFVGHFSAGNVTTGVIVTVVLTALLAWWGSRAFGKMSA</sequence>
<feature type="transmembrane region" description="Helical" evidence="6">
    <location>
        <begin position="134"/>
        <end position="162"/>
    </location>
</feature>
<feature type="transmembrane region" description="Helical" evidence="6">
    <location>
        <begin position="21"/>
        <end position="39"/>
    </location>
</feature>
<evidence type="ECO:0000256" key="1">
    <source>
        <dbReference type="ARBA" id="ARBA00004141"/>
    </source>
</evidence>
<dbReference type="Proteomes" id="UP001056336">
    <property type="component" value="Chromosome"/>
</dbReference>
<proteinExistence type="inferred from homology"/>
<keyword evidence="3 6" id="KW-1133">Transmembrane helix</keyword>
<evidence type="ECO:0000259" key="7">
    <source>
        <dbReference type="PROSITE" id="PS51012"/>
    </source>
</evidence>
<evidence type="ECO:0000313" key="8">
    <source>
        <dbReference type="EMBL" id="UQX89388.1"/>
    </source>
</evidence>
<keyword evidence="2 6" id="KW-0812">Transmembrane</keyword>
<evidence type="ECO:0000256" key="3">
    <source>
        <dbReference type="ARBA" id="ARBA00022989"/>
    </source>
</evidence>
<evidence type="ECO:0000313" key="9">
    <source>
        <dbReference type="Proteomes" id="UP001056336"/>
    </source>
</evidence>
<evidence type="ECO:0000256" key="4">
    <source>
        <dbReference type="ARBA" id="ARBA00023136"/>
    </source>
</evidence>
<feature type="transmembrane region" description="Helical" evidence="6">
    <location>
        <begin position="216"/>
        <end position="242"/>
    </location>
</feature>
<dbReference type="PROSITE" id="PS51012">
    <property type="entry name" value="ABC_TM2"/>
    <property type="match status" value="1"/>
</dbReference>
<keyword evidence="9" id="KW-1185">Reference proteome</keyword>
<organism evidence="8 9">
    <name type="scientific">Jatrophihabitans telluris</name>
    <dbReference type="NCBI Taxonomy" id="2038343"/>
    <lineage>
        <taxon>Bacteria</taxon>
        <taxon>Bacillati</taxon>
        <taxon>Actinomycetota</taxon>
        <taxon>Actinomycetes</taxon>
        <taxon>Jatrophihabitantales</taxon>
        <taxon>Jatrophihabitantaceae</taxon>
        <taxon>Jatrophihabitans</taxon>
    </lineage>
</organism>
<dbReference type="PIRSF" id="PIRSF006648">
    <property type="entry name" value="DrrB"/>
    <property type="match status" value="1"/>
</dbReference>
<reference evidence="8" key="2">
    <citation type="submission" date="2022-05" db="EMBL/GenBank/DDBJ databases">
        <authorList>
            <person name="Kim J.-S."/>
            <person name="Lee K."/>
            <person name="Suh M."/>
            <person name="Eom M."/>
            <person name="Kim J.-S."/>
            <person name="Kim D.-S."/>
            <person name="Ko S.-H."/>
            <person name="Shin Y."/>
            <person name="Lee J.-S."/>
        </authorList>
    </citation>
    <scope>NUCLEOTIDE SEQUENCE</scope>
    <source>
        <strain evidence="8">N237</strain>
    </source>
</reference>
<keyword evidence="4 6" id="KW-0472">Membrane</keyword>
<comment type="similarity">
    <text evidence="6">Belongs to the ABC-2 integral membrane protein family.</text>
</comment>
<accession>A0ABY4R0H3</accession>
<dbReference type="RefSeq" id="WP_249773284.1">
    <property type="nucleotide sequence ID" value="NZ_CP097332.1"/>
</dbReference>
<feature type="transmembrane region" description="Helical" evidence="6">
    <location>
        <begin position="174"/>
        <end position="196"/>
    </location>
</feature>
<dbReference type="InterPro" id="IPR051784">
    <property type="entry name" value="Nod_factor_ABC_transporter"/>
</dbReference>
<dbReference type="InterPro" id="IPR000412">
    <property type="entry name" value="ABC_2_transport"/>
</dbReference>
<evidence type="ECO:0000256" key="6">
    <source>
        <dbReference type="RuleBase" id="RU361157"/>
    </source>
</evidence>
<protein>
    <recommendedName>
        <fullName evidence="6">Transport permease protein</fullName>
    </recommendedName>
</protein>
<evidence type="ECO:0000256" key="5">
    <source>
        <dbReference type="ARBA" id="ARBA00023251"/>
    </source>
</evidence>